<dbReference type="PANTHER" id="PTHR38846:SF1">
    <property type="entry name" value="C3H1-TYPE DOMAIN-CONTAINING PROTEIN"/>
    <property type="match status" value="1"/>
</dbReference>
<feature type="compositionally biased region" description="Acidic residues" evidence="1">
    <location>
        <begin position="19"/>
        <end position="29"/>
    </location>
</feature>
<evidence type="ECO:0000313" key="3">
    <source>
        <dbReference type="Proteomes" id="UP001219525"/>
    </source>
</evidence>
<comment type="caution">
    <text evidence="2">The sequence shown here is derived from an EMBL/GenBank/DDBJ whole genome shotgun (WGS) entry which is preliminary data.</text>
</comment>
<protein>
    <submittedName>
        <fullName evidence="2">Uncharacterized protein</fullName>
    </submittedName>
</protein>
<feature type="region of interest" description="Disordered" evidence="1">
    <location>
        <begin position="99"/>
        <end position="170"/>
    </location>
</feature>
<feature type="region of interest" description="Disordered" evidence="1">
    <location>
        <begin position="56"/>
        <end position="77"/>
    </location>
</feature>
<dbReference type="PANTHER" id="PTHR38846">
    <property type="entry name" value="C3H1-TYPE DOMAIN-CONTAINING PROTEIN"/>
    <property type="match status" value="1"/>
</dbReference>
<feature type="region of interest" description="Disordered" evidence="1">
    <location>
        <begin position="1"/>
        <end position="29"/>
    </location>
</feature>
<gene>
    <name evidence="2" type="ORF">GGX14DRAFT_483934</name>
</gene>
<organism evidence="2 3">
    <name type="scientific">Mycena pura</name>
    <dbReference type="NCBI Taxonomy" id="153505"/>
    <lineage>
        <taxon>Eukaryota</taxon>
        <taxon>Fungi</taxon>
        <taxon>Dikarya</taxon>
        <taxon>Basidiomycota</taxon>
        <taxon>Agaricomycotina</taxon>
        <taxon>Agaricomycetes</taxon>
        <taxon>Agaricomycetidae</taxon>
        <taxon>Agaricales</taxon>
        <taxon>Marasmiineae</taxon>
        <taxon>Mycenaceae</taxon>
        <taxon>Mycena</taxon>
    </lineage>
</organism>
<proteinExistence type="predicted"/>
<feature type="compositionally biased region" description="Low complexity" evidence="1">
    <location>
        <begin position="61"/>
        <end position="72"/>
    </location>
</feature>
<feature type="non-terminal residue" evidence="2">
    <location>
        <position position="343"/>
    </location>
</feature>
<feature type="compositionally biased region" description="Basic and acidic residues" evidence="1">
    <location>
        <begin position="154"/>
        <end position="169"/>
    </location>
</feature>
<evidence type="ECO:0000313" key="2">
    <source>
        <dbReference type="EMBL" id="KAJ7189987.1"/>
    </source>
</evidence>
<accession>A0AAD6UL55</accession>
<sequence>NPPTSFCAAPPSTAVTTTPDDEDDFYGDDDYGRMFLGPGSQQLEAALDAMEKSEFVTSQCSRSQSTPTRPSSWKLSGGFERCTAPASCGGEEAFSQSATGFLSPVSESSASSNPSASYNSEPSSHTTLFSSPQGGSCKRKRSCDSDSDNDSDSDSCHADPILKKPKPDPDADCAPHLSQFFSSYPEFTYDPVGPISQQYQALRRTYNWNQGGKKALAAARAAYEGYNRAMGLTFSQEYGDDVDSLENWQKLCRAVGLKPIPTTLEACRKAIEDAHVNLVDLVDKRRTGKRVRRFATELELSRYTKNSKKIFPSWRAYKGGLLRYLLRRILHPRVPRDSVTSTA</sequence>
<dbReference type="EMBL" id="JARJCW010000160">
    <property type="protein sequence ID" value="KAJ7189987.1"/>
    <property type="molecule type" value="Genomic_DNA"/>
</dbReference>
<feature type="compositionally biased region" description="Polar residues" evidence="1">
    <location>
        <begin position="125"/>
        <end position="134"/>
    </location>
</feature>
<feature type="compositionally biased region" description="Low complexity" evidence="1">
    <location>
        <begin position="8"/>
        <end position="18"/>
    </location>
</feature>
<evidence type="ECO:0000256" key="1">
    <source>
        <dbReference type="SAM" id="MobiDB-lite"/>
    </source>
</evidence>
<name>A0AAD6UL55_9AGAR</name>
<feature type="compositionally biased region" description="Low complexity" evidence="1">
    <location>
        <begin position="103"/>
        <end position="124"/>
    </location>
</feature>
<dbReference type="AlphaFoldDB" id="A0AAD6UL55"/>
<reference evidence="2" key="1">
    <citation type="submission" date="2023-03" db="EMBL/GenBank/DDBJ databases">
        <title>Massive genome expansion in bonnet fungi (Mycena s.s.) driven by repeated elements and novel gene families across ecological guilds.</title>
        <authorList>
            <consortium name="Lawrence Berkeley National Laboratory"/>
            <person name="Harder C.B."/>
            <person name="Miyauchi S."/>
            <person name="Viragh M."/>
            <person name="Kuo A."/>
            <person name="Thoen E."/>
            <person name="Andreopoulos B."/>
            <person name="Lu D."/>
            <person name="Skrede I."/>
            <person name="Drula E."/>
            <person name="Henrissat B."/>
            <person name="Morin E."/>
            <person name="Kohler A."/>
            <person name="Barry K."/>
            <person name="LaButti K."/>
            <person name="Morin E."/>
            <person name="Salamov A."/>
            <person name="Lipzen A."/>
            <person name="Mereny Z."/>
            <person name="Hegedus B."/>
            <person name="Baldrian P."/>
            <person name="Stursova M."/>
            <person name="Weitz H."/>
            <person name="Taylor A."/>
            <person name="Grigoriev I.V."/>
            <person name="Nagy L.G."/>
            <person name="Martin F."/>
            <person name="Kauserud H."/>
        </authorList>
    </citation>
    <scope>NUCLEOTIDE SEQUENCE</scope>
    <source>
        <strain evidence="2">9144</strain>
    </source>
</reference>
<dbReference type="Proteomes" id="UP001219525">
    <property type="component" value="Unassembled WGS sequence"/>
</dbReference>
<keyword evidence="3" id="KW-1185">Reference proteome</keyword>